<evidence type="ECO:0000256" key="1">
    <source>
        <dbReference type="ARBA" id="ARBA00005417"/>
    </source>
</evidence>
<comment type="similarity">
    <text evidence="1">Belongs to the ABC transporter superfamily.</text>
</comment>
<dbReference type="Gene3D" id="3.40.50.300">
    <property type="entry name" value="P-loop containing nucleotide triphosphate hydrolases"/>
    <property type="match status" value="1"/>
</dbReference>
<dbReference type="EMBL" id="JAQQEZ010000052">
    <property type="protein sequence ID" value="MFM0007069.1"/>
    <property type="molecule type" value="Genomic_DNA"/>
</dbReference>
<protein>
    <submittedName>
        <fullName evidence="9">ABC transporter ATP-binding protein</fullName>
    </submittedName>
</protein>
<evidence type="ECO:0000256" key="2">
    <source>
        <dbReference type="ARBA" id="ARBA00022448"/>
    </source>
</evidence>
<keyword evidence="7" id="KW-0029">Amino-acid transport</keyword>
<keyword evidence="5" id="KW-0547">Nucleotide-binding</keyword>
<keyword evidence="2" id="KW-0813">Transport</keyword>
<evidence type="ECO:0000256" key="3">
    <source>
        <dbReference type="ARBA" id="ARBA00022475"/>
    </source>
</evidence>
<keyword evidence="6 9" id="KW-0067">ATP-binding</keyword>
<dbReference type="Proteomes" id="UP001629230">
    <property type="component" value="Unassembled WGS sequence"/>
</dbReference>
<evidence type="ECO:0000313" key="10">
    <source>
        <dbReference type="Proteomes" id="UP001629230"/>
    </source>
</evidence>
<evidence type="ECO:0000256" key="6">
    <source>
        <dbReference type="ARBA" id="ARBA00022840"/>
    </source>
</evidence>
<proteinExistence type="inferred from homology"/>
<dbReference type="InterPro" id="IPR052156">
    <property type="entry name" value="BCAA_Transport_ATP-bd_LivF"/>
</dbReference>
<dbReference type="CDD" id="cd03224">
    <property type="entry name" value="ABC_TM1139_LivF_branched"/>
    <property type="match status" value="1"/>
</dbReference>
<dbReference type="InterPro" id="IPR003593">
    <property type="entry name" value="AAA+_ATPase"/>
</dbReference>
<keyword evidence="4" id="KW-0997">Cell inner membrane</keyword>
<dbReference type="SMART" id="SM00382">
    <property type="entry name" value="AAA"/>
    <property type="match status" value="1"/>
</dbReference>
<organism evidence="9 10">
    <name type="scientific">Paraburkholderia dipogonis</name>
    <dbReference type="NCBI Taxonomy" id="1211383"/>
    <lineage>
        <taxon>Bacteria</taxon>
        <taxon>Pseudomonadati</taxon>
        <taxon>Pseudomonadota</taxon>
        <taxon>Betaproteobacteria</taxon>
        <taxon>Burkholderiales</taxon>
        <taxon>Burkholderiaceae</taxon>
        <taxon>Paraburkholderia</taxon>
    </lineage>
</organism>
<accession>A0ABW9B5E8</accession>
<sequence>MLLELKNLRAGYGQTPVLHGLDLELEQGQMISILGRNGVGKTTLLRAIVGAIPVQQGEIHFDGSSIRDMPMHKRAHRGIAYVPQGRDIFPSLSVLDNLKAAAFGTKRSDWREAVDGLLSEFPMLREKADERGDSLSGGQQQILALARALITRPTLLLLDEPSEGIQPSIVDQIAATVRKINEREGIAVIVVEQNLEFVARMGAHCRLVDKGRVVFECEPEQIINDADLQRQYLGV</sequence>
<keyword evidence="4" id="KW-0472">Membrane</keyword>
<dbReference type="SUPFAM" id="SSF52540">
    <property type="entry name" value="P-loop containing nucleoside triphosphate hydrolases"/>
    <property type="match status" value="1"/>
</dbReference>
<evidence type="ECO:0000256" key="4">
    <source>
        <dbReference type="ARBA" id="ARBA00022519"/>
    </source>
</evidence>
<comment type="caution">
    <text evidence="9">The sequence shown here is derived from an EMBL/GenBank/DDBJ whole genome shotgun (WGS) entry which is preliminary data.</text>
</comment>
<reference evidence="9 10" key="1">
    <citation type="journal article" date="2024" name="Chem. Sci.">
        <title>Discovery of megapolipeptins by genome mining of a Burkholderiales bacteria collection.</title>
        <authorList>
            <person name="Paulo B.S."/>
            <person name="Recchia M.J.J."/>
            <person name="Lee S."/>
            <person name="Fergusson C.H."/>
            <person name="Romanowski S.B."/>
            <person name="Hernandez A."/>
            <person name="Krull N."/>
            <person name="Liu D.Y."/>
            <person name="Cavanagh H."/>
            <person name="Bos A."/>
            <person name="Gray C.A."/>
            <person name="Murphy B.T."/>
            <person name="Linington R.G."/>
            <person name="Eustaquio A.S."/>
        </authorList>
    </citation>
    <scope>NUCLEOTIDE SEQUENCE [LARGE SCALE GENOMIC DNA]</scope>
    <source>
        <strain evidence="9 10">RL17-350-BIC-A</strain>
    </source>
</reference>
<dbReference type="GO" id="GO:0005524">
    <property type="term" value="F:ATP binding"/>
    <property type="evidence" value="ECO:0007669"/>
    <property type="project" value="UniProtKB-KW"/>
</dbReference>
<evidence type="ECO:0000256" key="7">
    <source>
        <dbReference type="ARBA" id="ARBA00022970"/>
    </source>
</evidence>
<dbReference type="PANTHER" id="PTHR43820">
    <property type="entry name" value="HIGH-AFFINITY BRANCHED-CHAIN AMINO ACID TRANSPORT ATP-BINDING PROTEIN LIVF"/>
    <property type="match status" value="1"/>
</dbReference>
<keyword evidence="10" id="KW-1185">Reference proteome</keyword>
<evidence type="ECO:0000256" key="5">
    <source>
        <dbReference type="ARBA" id="ARBA00022741"/>
    </source>
</evidence>
<dbReference type="RefSeq" id="WP_408181605.1">
    <property type="nucleotide sequence ID" value="NZ_JAQQEZ010000052.1"/>
</dbReference>
<evidence type="ECO:0000259" key="8">
    <source>
        <dbReference type="PROSITE" id="PS50893"/>
    </source>
</evidence>
<evidence type="ECO:0000313" key="9">
    <source>
        <dbReference type="EMBL" id="MFM0007069.1"/>
    </source>
</evidence>
<feature type="domain" description="ABC transporter" evidence="8">
    <location>
        <begin position="3"/>
        <end position="235"/>
    </location>
</feature>
<dbReference type="InterPro" id="IPR003439">
    <property type="entry name" value="ABC_transporter-like_ATP-bd"/>
</dbReference>
<gene>
    <name evidence="9" type="ORF">PQR57_39680</name>
</gene>
<dbReference type="PROSITE" id="PS50893">
    <property type="entry name" value="ABC_TRANSPORTER_2"/>
    <property type="match status" value="1"/>
</dbReference>
<name>A0ABW9B5E8_9BURK</name>
<keyword evidence="3" id="KW-1003">Cell membrane</keyword>
<dbReference type="InterPro" id="IPR027417">
    <property type="entry name" value="P-loop_NTPase"/>
</dbReference>
<dbReference type="Pfam" id="PF00005">
    <property type="entry name" value="ABC_tran"/>
    <property type="match status" value="1"/>
</dbReference>
<dbReference type="PANTHER" id="PTHR43820:SF4">
    <property type="entry name" value="HIGH-AFFINITY BRANCHED-CHAIN AMINO ACID TRANSPORT ATP-BINDING PROTEIN LIVF"/>
    <property type="match status" value="1"/>
</dbReference>